<accession>A0A177N2Y9</accession>
<dbReference type="EMBL" id="LUUJ01000110">
    <property type="protein sequence ID" value="OAI12221.1"/>
    <property type="molecule type" value="Genomic_DNA"/>
</dbReference>
<reference evidence="5 6" key="1">
    <citation type="submission" date="2016-03" db="EMBL/GenBank/DDBJ databases">
        <authorList>
            <person name="Ploux O."/>
        </authorList>
    </citation>
    <scope>NUCLEOTIDE SEQUENCE [LARGE SCALE GENOMIC DNA]</scope>
    <source>
        <strain evidence="5 6">R-45378</strain>
    </source>
</reference>
<organism evidence="5 6">
    <name type="scientific">Methylomonas koyamae</name>
    <dbReference type="NCBI Taxonomy" id="702114"/>
    <lineage>
        <taxon>Bacteria</taxon>
        <taxon>Pseudomonadati</taxon>
        <taxon>Pseudomonadota</taxon>
        <taxon>Gammaproteobacteria</taxon>
        <taxon>Methylococcales</taxon>
        <taxon>Methylococcaceae</taxon>
        <taxon>Methylomonas</taxon>
    </lineage>
</organism>
<dbReference type="GO" id="GO:0019878">
    <property type="term" value="P:lysine biosynthetic process via aminoadipic acid"/>
    <property type="evidence" value="ECO:0007669"/>
    <property type="project" value="TreeGrafter"/>
</dbReference>
<dbReference type="Pfam" id="PF22624">
    <property type="entry name" value="AASDHPPT_N"/>
    <property type="match status" value="1"/>
</dbReference>
<dbReference type="Gene3D" id="3.90.470.20">
    <property type="entry name" value="4'-phosphopantetheinyl transferase domain"/>
    <property type="match status" value="2"/>
</dbReference>
<comment type="caution">
    <text evidence="5">The sequence shown here is derived from an EMBL/GenBank/DDBJ whole genome shotgun (WGS) entry which is preliminary data.</text>
</comment>
<dbReference type="GO" id="GO:0005829">
    <property type="term" value="C:cytosol"/>
    <property type="evidence" value="ECO:0007669"/>
    <property type="project" value="TreeGrafter"/>
</dbReference>
<evidence type="ECO:0000313" key="5">
    <source>
        <dbReference type="EMBL" id="OAI12221.1"/>
    </source>
</evidence>
<dbReference type="GO" id="GO:0000287">
    <property type="term" value="F:magnesium ion binding"/>
    <property type="evidence" value="ECO:0007669"/>
    <property type="project" value="InterPro"/>
</dbReference>
<protein>
    <submittedName>
        <fullName evidence="5">Uncharacterized protein</fullName>
    </submittedName>
</protein>
<evidence type="ECO:0000313" key="6">
    <source>
        <dbReference type="Proteomes" id="UP000077857"/>
    </source>
</evidence>
<dbReference type="RefSeq" id="WP_064041802.1">
    <property type="nucleotide sequence ID" value="NZ_LUUJ01000110.1"/>
</dbReference>
<keyword evidence="2" id="KW-0808">Transferase</keyword>
<dbReference type="PANTHER" id="PTHR12215:SF10">
    <property type="entry name" value="L-AMINOADIPATE-SEMIALDEHYDE DEHYDROGENASE-PHOSPHOPANTETHEINYL TRANSFERASE"/>
    <property type="match status" value="1"/>
</dbReference>
<evidence type="ECO:0000259" key="4">
    <source>
        <dbReference type="Pfam" id="PF22624"/>
    </source>
</evidence>
<name>A0A177N2Y9_9GAMM</name>
<evidence type="ECO:0000256" key="1">
    <source>
        <dbReference type="ARBA" id="ARBA00010990"/>
    </source>
</evidence>
<comment type="similarity">
    <text evidence="1">Belongs to the P-Pant transferase superfamily. Gsp/Sfp/HetI/AcpT family.</text>
</comment>
<dbReference type="SUPFAM" id="SSF56214">
    <property type="entry name" value="4'-phosphopantetheinyl transferase"/>
    <property type="match status" value="2"/>
</dbReference>
<dbReference type="AlphaFoldDB" id="A0A177N2Y9"/>
<dbReference type="InterPro" id="IPR008278">
    <property type="entry name" value="4-PPantetheinyl_Trfase_dom"/>
</dbReference>
<feature type="domain" description="4'-phosphopantetheinyl transferase N-terminal" evidence="4">
    <location>
        <begin position="41"/>
        <end position="119"/>
    </location>
</feature>
<dbReference type="InterPro" id="IPR037143">
    <property type="entry name" value="4-PPantetheinyl_Trfase_dom_sf"/>
</dbReference>
<dbReference type="InterPro" id="IPR055066">
    <property type="entry name" value="AASDHPPT_N"/>
</dbReference>
<dbReference type="Pfam" id="PF01648">
    <property type="entry name" value="ACPS"/>
    <property type="match status" value="1"/>
</dbReference>
<gene>
    <name evidence="5" type="ORF">A1507_01630</name>
</gene>
<feature type="domain" description="4'-phosphopantetheinyl transferase" evidence="3">
    <location>
        <begin position="127"/>
        <end position="231"/>
    </location>
</feature>
<dbReference type="GO" id="GO:0008897">
    <property type="term" value="F:holo-[acyl-carrier-protein] synthase activity"/>
    <property type="evidence" value="ECO:0007669"/>
    <property type="project" value="InterPro"/>
</dbReference>
<proteinExistence type="inferred from homology"/>
<sequence>MAAAVSAITERLPPPAHGEAHVWLAWTERFAAAETLDYCRLLLAPDELEKWRRFHFQRDRQLYLVAHAMVRKVLAAYLAIAPERLQFAANRYGRPELVREPGMPDLRFNLSHSRGLAALVVARSADCGIDVEARRELGDLAAMAGQVLTAAERDYLWRLPDAERNWAFLKIWTLKEAYIKAVGKGLSQALHEFGFALGADISIRFQTGLADAAGEWQFAQRFPGPDHVLALALRSGDGLNCVYREWAPQRQGGSA</sequence>
<dbReference type="PANTHER" id="PTHR12215">
    <property type="entry name" value="PHOSPHOPANTETHEINE TRANSFERASE"/>
    <property type="match status" value="1"/>
</dbReference>
<dbReference type="InterPro" id="IPR050559">
    <property type="entry name" value="P-Pant_transferase_sf"/>
</dbReference>
<dbReference type="OrthoDB" id="9808281at2"/>
<evidence type="ECO:0000259" key="3">
    <source>
        <dbReference type="Pfam" id="PF01648"/>
    </source>
</evidence>
<evidence type="ECO:0000256" key="2">
    <source>
        <dbReference type="ARBA" id="ARBA00022679"/>
    </source>
</evidence>
<dbReference type="Proteomes" id="UP000077857">
    <property type="component" value="Unassembled WGS sequence"/>
</dbReference>